<dbReference type="InterPro" id="IPR013099">
    <property type="entry name" value="K_chnl_dom"/>
</dbReference>
<dbReference type="OrthoDB" id="9799090at2"/>
<dbReference type="PANTHER" id="PTHR43833">
    <property type="entry name" value="POTASSIUM CHANNEL PROTEIN 2-RELATED-RELATED"/>
    <property type="match status" value="1"/>
</dbReference>
<dbReference type="SUPFAM" id="SSF51735">
    <property type="entry name" value="NAD(P)-binding Rossmann-fold domains"/>
    <property type="match status" value="1"/>
</dbReference>
<feature type="transmembrane region" description="Helical" evidence="2">
    <location>
        <begin position="12"/>
        <end position="33"/>
    </location>
</feature>
<dbReference type="GO" id="GO:0034220">
    <property type="term" value="P:monoatomic ion transmembrane transport"/>
    <property type="evidence" value="ECO:0007669"/>
    <property type="project" value="UniProtKB-KW"/>
</dbReference>
<dbReference type="GO" id="GO:0006813">
    <property type="term" value="P:potassium ion transport"/>
    <property type="evidence" value="ECO:0007669"/>
    <property type="project" value="InterPro"/>
</dbReference>
<evidence type="ECO:0000313" key="5">
    <source>
        <dbReference type="Proteomes" id="UP000050342"/>
    </source>
</evidence>
<feature type="transmembrane region" description="Helical" evidence="2">
    <location>
        <begin position="110"/>
        <end position="126"/>
    </location>
</feature>
<keyword evidence="4" id="KW-0407">Ion channel</keyword>
<keyword evidence="2" id="KW-0812">Transmembrane</keyword>
<keyword evidence="4" id="KW-0406">Ion transport</keyword>
<dbReference type="NCBIfam" id="NF007828">
    <property type="entry name" value="PRK10537.1"/>
    <property type="match status" value="1"/>
</dbReference>
<dbReference type="SUPFAM" id="SSF81324">
    <property type="entry name" value="Voltage-gated potassium channels"/>
    <property type="match status" value="1"/>
</dbReference>
<dbReference type="Pfam" id="PF07885">
    <property type="entry name" value="Ion_trans_2"/>
    <property type="match status" value="1"/>
</dbReference>
<keyword evidence="4" id="KW-0813">Transport</keyword>
<evidence type="ECO:0000256" key="1">
    <source>
        <dbReference type="ARBA" id="ARBA00004651"/>
    </source>
</evidence>
<dbReference type="RefSeq" id="WP_055104755.1">
    <property type="nucleotide sequence ID" value="NZ_LLWH01000225.1"/>
</dbReference>
<feature type="transmembrane region" description="Helical" evidence="2">
    <location>
        <begin position="53"/>
        <end position="74"/>
    </location>
</feature>
<feature type="transmembrane region" description="Helical" evidence="2">
    <location>
        <begin position="197"/>
        <end position="222"/>
    </location>
</feature>
<reference evidence="4 5" key="1">
    <citation type="submission" date="2015-10" db="EMBL/GenBank/DDBJ databases">
        <title>Pseudomonas helleri sp. nov. and Pseudomonas weihenstephanensis sp. nov., isolated from raw cows milk.</title>
        <authorList>
            <person name="Von Neubeck M."/>
            <person name="Huptas C."/>
            <person name="Wenning M."/>
            <person name="Scherer S."/>
        </authorList>
    </citation>
    <scope>NUCLEOTIDE SEQUENCE [LARGE SCALE GENOMIC DNA]</scope>
    <source>
        <strain evidence="4 5">BSTT44</strain>
    </source>
</reference>
<keyword evidence="2" id="KW-0472">Membrane</keyword>
<gene>
    <name evidence="4" type="ORF">AQS70_17040</name>
</gene>
<sequence length="391" mass="42452">MTLLEKVKSRLSFAYVVALVVAINGVGLMLPVVRHMLALTVANGGVFDAWKDALNLLALLEIPGFVVGFLLVLMSFGLALKSRMSWFFSLLLLISAVCIIFFIVKIPNSLAYYSLFSIALLAFYWRGFDHHSLATGSFFAIVSIASLIVYSMLGTLYLGDQFTPPVNDLASAFYFSIVVMSTVGFGDIVPHTTDARFFTLTVIVLGITIFAVSVASIAGPLISNSIQRIVKGRITHMARTNHYILLGTSSLAQNVYKSLIDRGEHVTVIAAPGSQHDLPETADIIEGDPSSTSTLKQAGASEAKYILTLRDNDADNVFTILAAKEVAGDNTKIIALVNETQNVAKVQLVAPNMLLSLSLLASELLVRTLQGDRIDSEFITEMFFGKRTSLE</sequence>
<evidence type="ECO:0000313" key="4">
    <source>
        <dbReference type="EMBL" id="KQB51740.1"/>
    </source>
</evidence>
<protein>
    <submittedName>
        <fullName evidence="4">Voltage-gated potassium channel TrkA</fullName>
    </submittedName>
</protein>
<dbReference type="EMBL" id="LLWH01000225">
    <property type="protein sequence ID" value="KQB51740.1"/>
    <property type="molecule type" value="Genomic_DNA"/>
</dbReference>
<dbReference type="STRING" id="1563157.AQS70_17040"/>
<dbReference type="Gene3D" id="3.40.50.720">
    <property type="entry name" value="NAD(P)-binding Rossmann-like Domain"/>
    <property type="match status" value="1"/>
</dbReference>
<dbReference type="InterPro" id="IPR003148">
    <property type="entry name" value="RCK_N"/>
</dbReference>
<feature type="transmembrane region" description="Helical" evidence="2">
    <location>
        <begin position="86"/>
        <end position="104"/>
    </location>
</feature>
<dbReference type="AlphaFoldDB" id="A0A0N8VRX5"/>
<dbReference type="PROSITE" id="PS51201">
    <property type="entry name" value="RCK_N"/>
    <property type="match status" value="1"/>
</dbReference>
<feature type="transmembrane region" description="Helical" evidence="2">
    <location>
        <begin position="138"/>
        <end position="159"/>
    </location>
</feature>
<accession>A0A0N8VRX5</accession>
<comment type="subcellular location">
    <subcellularLocation>
        <location evidence="1">Cell membrane</location>
        <topology evidence="1">Multi-pass membrane protein</topology>
    </subcellularLocation>
</comment>
<dbReference type="InterPro" id="IPR036291">
    <property type="entry name" value="NAD(P)-bd_dom_sf"/>
</dbReference>
<keyword evidence="2" id="KW-1133">Transmembrane helix</keyword>
<name>A0A0N8VRX5_9PSED</name>
<organism evidence="4 5">
    <name type="scientific">Pseudomonas endophytica</name>
    <dbReference type="NCBI Taxonomy" id="1563157"/>
    <lineage>
        <taxon>Bacteria</taxon>
        <taxon>Pseudomonadati</taxon>
        <taxon>Pseudomonadota</taxon>
        <taxon>Gammaproteobacteria</taxon>
        <taxon>Pseudomonadales</taxon>
        <taxon>Pseudomonadaceae</taxon>
        <taxon>Pseudomonas</taxon>
    </lineage>
</organism>
<evidence type="ECO:0000259" key="3">
    <source>
        <dbReference type="PROSITE" id="PS51201"/>
    </source>
</evidence>
<feature type="domain" description="RCK N-terminal" evidence="3">
    <location>
        <begin position="240"/>
        <end position="355"/>
    </location>
</feature>
<dbReference type="Proteomes" id="UP000050342">
    <property type="component" value="Unassembled WGS sequence"/>
</dbReference>
<comment type="caution">
    <text evidence="4">The sequence shown here is derived from an EMBL/GenBank/DDBJ whole genome shotgun (WGS) entry which is preliminary data.</text>
</comment>
<dbReference type="GO" id="GO:0005886">
    <property type="term" value="C:plasma membrane"/>
    <property type="evidence" value="ECO:0007669"/>
    <property type="project" value="UniProtKB-SubCell"/>
</dbReference>
<keyword evidence="5" id="KW-1185">Reference proteome</keyword>
<evidence type="ECO:0000256" key="2">
    <source>
        <dbReference type="SAM" id="Phobius"/>
    </source>
</evidence>
<feature type="transmembrane region" description="Helical" evidence="2">
    <location>
        <begin position="171"/>
        <end position="190"/>
    </location>
</feature>
<proteinExistence type="predicted"/>
<dbReference type="InterPro" id="IPR050721">
    <property type="entry name" value="Trk_Ktr_HKT_K-transport"/>
</dbReference>
<dbReference type="Gene3D" id="1.10.287.70">
    <property type="match status" value="1"/>
</dbReference>
<dbReference type="PANTHER" id="PTHR43833:SF11">
    <property type="entry name" value="VOLTAGE-GATED POTASSIUM CHANNEL KCH"/>
    <property type="match status" value="1"/>
</dbReference>
<dbReference type="Pfam" id="PF02254">
    <property type="entry name" value="TrkA_N"/>
    <property type="match status" value="1"/>
</dbReference>